<dbReference type="EMBL" id="AZIL01000609">
    <property type="protein sequence ID" value="EWM26636.1"/>
    <property type="molecule type" value="Genomic_DNA"/>
</dbReference>
<sequence>MRADRWCHPRLWKYGNITHVKDVPCNGIPKRSPLNENIKTIQKMTSQHMTYAEHSSFTSTSFAIYYCCDCYGNDSCHDIGHQSGLLAHGDVCQYSVAQIRHCHNPYLVLALSTTDNHALRLLIQGHRHAYHILDAVGAKNIRAFTVSNVQGNRHK</sequence>
<evidence type="ECO:0000313" key="1">
    <source>
        <dbReference type="EMBL" id="EWM26636.1"/>
    </source>
</evidence>
<gene>
    <name evidence="1" type="ORF">Naga_100001g22</name>
</gene>
<reference evidence="1 2" key="1">
    <citation type="journal article" date="2014" name="Mol. Plant">
        <title>Chromosome Scale Genome Assembly and Transcriptome Profiling of Nannochloropsis gaditana in Nitrogen Depletion.</title>
        <authorList>
            <person name="Corteggiani Carpinelli E."/>
            <person name="Telatin A."/>
            <person name="Vitulo N."/>
            <person name="Forcato C."/>
            <person name="D'Angelo M."/>
            <person name="Schiavon R."/>
            <person name="Vezzi A."/>
            <person name="Giacometti G.M."/>
            <person name="Morosinotto T."/>
            <person name="Valle G."/>
        </authorList>
    </citation>
    <scope>NUCLEOTIDE SEQUENCE [LARGE SCALE GENOMIC DNA]</scope>
    <source>
        <strain evidence="1 2">B-31</strain>
    </source>
</reference>
<keyword evidence="2" id="KW-1185">Reference proteome</keyword>
<dbReference type="Proteomes" id="UP000019335">
    <property type="component" value="Chromosome 8"/>
</dbReference>
<name>W7U182_9STRA</name>
<protein>
    <submittedName>
        <fullName evidence="1">Uncharacterized protein</fullName>
    </submittedName>
</protein>
<accession>W7U182</accession>
<comment type="caution">
    <text evidence="1">The sequence shown here is derived from an EMBL/GenBank/DDBJ whole genome shotgun (WGS) entry which is preliminary data.</text>
</comment>
<proteinExistence type="predicted"/>
<evidence type="ECO:0000313" key="2">
    <source>
        <dbReference type="Proteomes" id="UP000019335"/>
    </source>
</evidence>
<dbReference type="AlphaFoldDB" id="W7U182"/>
<organism evidence="1 2">
    <name type="scientific">Nannochloropsis gaditana</name>
    <dbReference type="NCBI Taxonomy" id="72520"/>
    <lineage>
        <taxon>Eukaryota</taxon>
        <taxon>Sar</taxon>
        <taxon>Stramenopiles</taxon>
        <taxon>Ochrophyta</taxon>
        <taxon>Eustigmatophyceae</taxon>
        <taxon>Eustigmatales</taxon>
        <taxon>Monodopsidaceae</taxon>
        <taxon>Nannochloropsis</taxon>
    </lineage>
</organism>